<sequence length="191" mass="20666">MRSDCGDHSALDQVVGGVLRTCGIGKVRICGGRSSSTIDHQSKEVDNVIPTRASNGVRIGHGCSEEDEVVADGGLIYCGKVALRDKLIPPYNRRDGYYIRCRACNFGASYDRFVTATSILDNDAKNVVIAALGVSEVDAGNESTLPRVASVRLDCLRDNNFKDTDDDDDRDGDIIFAYVEASCTGYAIFNE</sequence>
<organism evidence="1 2">
    <name type="scientific">Vaccinium darrowii</name>
    <dbReference type="NCBI Taxonomy" id="229202"/>
    <lineage>
        <taxon>Eukaryota</taxon>
        <taxon>Viridiplantae</taxon>
        <taxon>Streptophyta</taxon>
        <taxon>Embryophyta</taxon>
        <taxon>Tracheophyta</taxon>
        <taxon>Spermatophyta</taxon>
        <taxon>Magnoliopsida</taxon>
        <taxon>eudicotyledons</taxon>
        <taxon>Gunneridae</taxon>
        <taxon>Pentapetalae</taxon>
        <taxon>asterids</taxon>
        <taxon>Ericales</taxon>
        <taxon>Ericaceae</taxon>
        <taxon>Vaccinioideae</taxon>
        <taxon>Vaccinieae</taxon>
        <taxon>Vaccinium</taxon>
    </lineage>
</organism>
<accession>A0ACB7XMK7</accession>
<protein>
    <submittedName>
        <fullName evidence="1">Uncharacterized protein</fullName>
    </submittedName>
</protein>
<name>A0ACB7XMK7_9ERIC</name>
<evidence type="ECO:0000313" key="2">
    <source>
        <dbReference type="Proteomes" id="UP000828048"/>
    </source>
</evidence>
<reference evidence="1 2" key="1">
    <citation type="journal article" date="2021" name="Hortic Res">
        <title>High-quality reference genome and annotation aids understanding of berry development for evergreen blueberry (Vaccinium darrowii).</title>
        <authorList>
            <person name="Yu J."/>
            <person name="Hulse-Kemp A.M."/>
            <person name="Babiker E."/>
            <person name="Staton M."/>
        </authorList>
    </citation>
    <scope>NUCLEOTIDE SEQUENCE [LARGE SCALE GENOMIC DNA]</scope>
    <source>
        <strain evidence="2">cv. NJ 8807/NJ 8810</strain>
        <tissue evidence="1">Young leaf</tissue>
    </source>
</reference>
<proteinExistence type="predicted"/>
<keyword evidence="2" id="KW-1185">Reference proteome</keyword>
<comment type="caution">
    <text evidence="1">The sequence shown here is derived from an EMBL/GenBank/DDBJ whole genome shotgun (WGS) entry which is preliminary data.</text>
</comment>
<dbReference type="EMBL" id="CM037151">
    <property type="protein sequence ID" value="KAH7842177.1"/>
    <property type="molecule type" value="Genomic_DNA"/>
</dbReference>
<gene>
    <name evidence="1" type="ORF">Vadar_002310</name>
</gene>
<evidence type="ECO:0000313" key="1">
    <source>
        <dbReference type="EMBL" id="KAH7842177.1"/>
    </source>
</evidence>
<dbReference type="Proteomes" id="UP000828048">
    <property type="component" value="Chromosome 1"/>
</dbReference>